<feature type="region of interest" description="Disordered" evidence="8">
    <location>
        <begin position="30"/>
        <end position="102"/>
    </location>
</feature>
<keyword evidence="4" id="KW-0479">Metal-binding</keyword>
<evidence type="ECO:0000259" key="9">
    <source>
        <dbReference type="PROSITE" id="PS50016"/>
    </source>
</evidence>
<dbReference type="EMBL" id="KB644415">
    <property type="protein sequence ID" value="EPS33817.1"/>
    <property type="molecule type" value="Genomic_DNA"/>
</dbReference>
<evidence type="ECO:0000256" key="1">
    <source>
        <dbReference type="ARBA" id="ARBA00002311"/>
    </source>
</evidence>
<feature type="compositionally biased region" description="Basic and acidic residues" evidence="8">
    <location>
        <begin position="77"/>
        <end position="86"/>
    </location>
</feature>
<dbReference type="GO" id="GO:0008270">
    <property type="term" value="F:zinc ion binding"/>
    <property type="evidence" value="ECO:0007669"/>
    <property type="project" value="UniProtKB-KW"/>
</dbReference>
<evidence type="ECO:0000256" key="3">
    <source>
        <dbReference type="ARBA" id="ARBA00021616"/>
    </source>
</evidence>
<evidence type="ECO:0000256" key="5">
    <source>
        <dbReference type="ARBA" id="ARBA00022771"/>
    </source>
</evidence>
<dbReference type="InterPro" id="IPR036575">
    <property type="entry name" value="TFIIS_cen_dom_sf"/>
</dbReference>
<dbReference type="SMART" id="SM00510">
    <property type="entry name" value="TFS2M"/>
    <property type="match status" value="1"/>
</dbReference>
<dbReference type="PROSITE" id="PS01359">
    <property type="entry name" value="ZF_PHD_1"/>
    <property type="match status" value="1"/>
</dbReference>
<dbReference type="SUPFAM" id="SSF46942">
    <property type="entry name" value="Elongation factor TFIIS domain 2"/>
    <property type="match status" value="1"/>
</dbReference>
<evidence type="ECO:0000256" key="4">
    <source>
        <dbReference type="ARBA" id="ARBA00022723"/>
    </source>
</evidence>
<dbReference type="InterPro" id="IPR001965">
    <property type="entry name" value="Znf_PHD"/>
</dbReference>
<dbReference type="Gene3D" id="3.30.40.10">
    <property type="entry name" value="Zinc/RING finger domain, C3HC4 (zinc finger)"/>
    <property type="match status" value="1"/>
</dbReference>
<dbReference type="PhylomeDB" id="S8BFE7"/>
<evidence type="ECO:0000313" key="11">
    <source>
        <dbReference type="EMBL" id="EPS33817.1"/>
    </source>
</evidence>
<dbReference type="Pfam" id="PF00628">
    <property type="entry name" value="PHD"/>
    <property type="match status" value="1"/>
</dbReference>
<feature type="region of interest" description="Disordered" evidence="8">
    <location>
        <begin position="485"/>
        <end position="524"/>
    </location>
</feature>
<evidence type="ECO:0000313" key="12">
    <source>
        <dbReference type="Proteomes" id="UP000019376"/>
    </source>
</evidence>
<feature type="compositionally biased region" description="Polar residues" evidence="8">
    <location>
        <begin position="758"/>
        <end position="782"/>
    </location>
</feature>
<dbReference type="InterPro" id="IPR011011">
    <property type="entry name" value="Znf_FYVE_PHD"/>
</dbReference>
<feature type="compositionally biased region" description="Basic and acidic residues" evidence="8">
    <location>
        <begin position="486"/>
        <end position="495"/>
    </location>
</feature>
<evidence type="ECO:0000256" key="2">
    <source>
        <dbReference type="ARBA" id="ARBA00011050"/>
    </source>
</evidence>
<dbReference type="InterPro" id="IPR013083">
    <property type="entry name" value="Znf_RING/FYVE/PHD"/>
</dbReference>
<dbReference type="Proteomes" id="UP000019376">
    <property type="component" value="Unassembled WGS sequence"/>
</dbReference>
<feature type="compositionally biased region" description="Basic and acidic residues" evidence="8">
    <location>
        <begin position="243"/>
        <end position="257"/>
    </location>
</feature>
<dbReference type="SUPFAM" id="SSF57903">
    <property type="entry name" value="FYVE/PHD zinc finger"/>
    <property type="match status" value="1"/>
</dbReference>
<evidence type="ECO:0000256" key="6">
    <source>
        <dbReference type="ARBA" id="ARBA00022833"/>
    </source>
</evidence>
<dbReference type="Pfam" id="PF07744">
    <property type="entry name" value="SPOC"/>
    <property type="match status" value="1"/>
</dbReference>
<dbReference type="eggNOG" id="KOG1844">
    <property type="taxonomic scope" value="Eukaryota"/>
</dbReference>
<feature type="compositionally biased region" description="Low complexity" evidence="8">
    <location>
        <begin position="215"/>
        <end position="226"/>
    </location>
</feature>
<comment type="function">
    <text evidence="1">Negative regulator of transcription elongation.</text>
</comment>
<dbReference type="CDD" id="cd21538">
    <property type="entry name" value="SPOC_TFIIS"/>
    <property type="match status" value="1"/>
</dbReference>
<accession>S8BFE7</accession>
<dbReference type="InterPro" id="IPR055499">
    <property type="entry name" value="DUF7071"/>
</dbReference>
<dbReference type="PROSITE" id="PS50016">
    <property type="entry name" value="ZF_PHD_2"/>
    <property type="match status" value="1"/>
</dbReference>
<dbReference type="AlphaFoldDB" id="S8BFE7"/>
<proteinExistence type="inferred from homology"/>
<dbReference type="GO" id="GO:0005634">
    <property type="term" value="C:nucleus"/>
    <property type="evidence" value="ECO:0007669"/>
    <property type="project" value="TreeGrafter"/>
</dbReference>
<dbReference type="STRING" id="933388.S8BFE7"/>
<dbReference type="InterPro" id="IPR012921">
    <property type="entry name" value="SPOC_C"/>
</dbReference>
<keyword evidence="12" id="KW-1185">Reference proteome</keyword>
<feature type="compositionally biased region" description="Basic and acidic residues" evidence="8">
    <location>
        <begin position="439"/>
        <end position="472"/>
    </location>
</feature>
<feature type="domain" description="PHD-type" evidence="9">
    <location>
        <begin position="104"/>
        <end position="158"/>
    </location>
</feature>
<dbReference type="GO" id="GO:0001139">
    <property type="term" value="F:RNA polymerase II complex recruiting activity"/>
    <property type="evidence" value="ECO:0007669"/>
    <property type="project" value="TreeGrafter"/>
</dbReference>
<feature type="region of interest" description="Disordered" evidence="8">
    <location>
        <begin position="439"/>
        <end position="473"/>
    </location>
</feature>
<dbReference type="FunFam" id="3.30.40.10:FF:000560">
    <property type="entry name" value="Putative PHD finger domain protein"/>
    <property type="match status" value="1"/>
</dbReference>
<feature type="domain" description="TFIIS central" evidence="10">
    <location>
        <begin position="325"/>
        <end position="455"/>
    </location>
</feature>
<dbReference type="PANTHER" id="PTHR11477:SF11">
    <property type="entry name" value="TRANSCRIPTION FACTOR BYE1"/>
    <property type="match status" value="1"/>
</dbReference>
<dbReference type="PROSITE" id="PS51321">
    <property type="entry name" value="TFIIS_CENTRAL"/>
    <property type="match status" value="1"/>
</dbReference>
<dbReference type="InterPro" id="IPR019787">
    <property type="entry name" value="Znf_PHD-finger"/>
</dbReference>
<dbReference type="InterPro" id="IPR019786">
    <property type="entry name" value="Zinc_finger_PHD-type_CS"/>
</dbReference>
<comment type="similarity">
    <text evidence="2">Belongs to the BYE1 family.</text>
</comment>
<dbReference type="InterPro" id="IPR003618">
    <property type="entry name" value="TFIIS_cen_dom"/>
</dbReference>
<dbReference type="SMART" id="SM00249">
    <property type="entry name" value="PHD"/>
    <property type="match status" value="1"/>
</dbReference>
<feature type="compositionally biased region" description="Polar residues" evidence="8">
    <location>
        <begin position="264"/>
        <end position="277"/>
    </location>
</feature>
<organism evidence="11 12">
    <name type="scientific">Penicillium oxalicum (strain 114-2 / CGMCC 5302)</name>
    <name type="common">Penicillium decumbens</name>
    <dbReference type="NCBI Taxonomy" id="933388"/>
    <lineage>
        <taxon>Eukaryota</taxon>
        <taxon>Fungi</taxon>
        <taxon>Dikarya</taxon>
        <taxon>Ascomycota</taxon>
        <taxon>Pezizomycotina</taxon>
        <taxon>Eurotiomycetes</taxon>
        <taxon>Eurotiomycetidae</taxon>
        <taxon>Eurotiales</taxon>
        <taxon>Aspergillaceae</taxon>
        <taxon>Penicillium</taxon>
    </lineage>
</organism>
<dbReference type="HOGENOM" id="CLU_009292_0_0_1"/>
<dbReference type="GO" id="GO:0031440">
    <property type="term" value="P:regulation of mRNA 3'-end processing"/>
    <property type="evidence" value="ECO:0007669"/>
    <property type="project" value="TreeGrafter"/>
</dbReference>
<feature type="compositionally biased region" description="Low complexity" evidence="8">
    <location>
        <begin position="787"/>
        <end position="815"/>
    </location>
</feature>
<dbReference type="Gene3D" id="1.10.472.30">
    <property type="entry name" value="Transcription elongation factor S-II, central domain"/>
    <property type="match status" value="1"/>
</dbReference>
<reference evidence="11 12" key="1">
    <citation type="journal article" date="2013" name="PLoS ONE">
        <title>Genomic and secretomic analyses reveal unique features of the lignocellulolytic enzyme system of Penicillium decumbens.</title>
        <authorList>
            <person name="Liu G."/>
            <person name="Zhang L."/>
            <person name="Wei X."/>
            <person name="Zou G."/>
            <person name="Qin Y."/>
            <person name="Ma L."/>
            <person name="Li J."/>
            <person name="Zheng H."/>
            <person name="Wang S."/>
            <person name="Wang C."/>
            <person name="Xun L."/>
            <person name="Zhao G.-P."/>
            <person name="Zhou Z."/>
            <person name="Qu Y."/>
        </authorList>
    </citation>
    <scope>NUCLEOTIDE SEQUENCE [LARGE SCALE GENOMIC DNA]</scope>
    <source>
        <strain evidence="12">114-2 / CGMCC 5302</strain>
    </source>
</reference>
<protein>
    <recommendedName>
        <fullName evidence="3">Transcription factor BYE1</fullName>
    </recommendedName>
</protein>
<dbReference type="GO" id="GO:0000977">
    <property type="term" value="F:RNA polymerase II transcription regulatory region sequence-specific DNA binding"/>
    <property type="evidence" value="ECO:0007669"/>
    <property type="project" value="TreeGrafter"/>
</dbReference>
<dbReference type="Pfam" id="PF07500">
    <property type="entry name" value="TFIIS_M"/>
    <property type="match status" value="1"/>
</dbReference>
<dbReference type="Pfam" id="PF23257">
    <property type="entry name" value="DUF7071"/>
    <property type="match status" value="1"/>
</dbReference>
<gene>
    <name evidence="11" type="ORF">PDE_08779</name>
</gene>
<keyword evidence="6" id="KW-0862">Zinc</keyword>
<name>S8BFE7_PENO1</name>
<evidence type="ECO:0000256" key="7">
    <source>
        <dbReference type="PROSITE-ProRule" id="PRU00146"/>
    </source>
</evidence>
<feature type="compositionally biased region" description="Basic and acidic residues" evidence="8">
    <location>
        <begin position="175"/>
        <end position="189"/>
    </location>
</feature>
<feature type="compositionally biased region" description="Basic residues" evidence="8">
    <location>
        <begin position="190"/>
        <end position="203"/>
    </location>
</feature>
<dbReference type="GO" id="GO:0006368">
    <property type="term" value="P:transcription elongation by RNA polymerase II"/>
    <property type="evidence" value="ECO:0007669"/>
    <property type="project" value="TreeGrafter"/>
</dbReference>
<dbReference type="PANTHER" id="PTHR11477">
    <property type="entry name" value="TRANSCRIPTION FACTOR S-II ZINC FINGER DOMAIN-CONTAINING PROTEIN"/>
    <property type="match status" value="1"/>
</dbReference>
<keyword evidence="5 7" id="KW-0863">Zinc-finger</keyword>
<dbReference type="GO" id="GO:0031564">
    <property type="term" value="P:transcription antitermination"/>
    <property type="evidence" value="ECO:0007669"/>
    <property type="project" value="TreeGrafter"/>
</dbReference>
<dbReference type="GO" id="GO:0006362">
    <property type="term" value="P:transcription elongation by RNA polymerase I"/>
    <property type="evidence" value="ECO:0007669"/>
    <property type="project" value="TreeGrafter"/>
</dbReference>
<feature type="region of interest" description="Disordered" evidence="8">
    <location>
        <begin position="729"/>
        <end position="815"/>
    </location>
</feature>
<feature type="region of interest" description="Disordered" evidence="8">
    <location>
        <begin position="175"/>
        <end position="311"/>
    </location>
</feature>
<sequence>MAGKQSYTPSISTASAMKLWECRARIATARRTTTRSQWDDLLTTKSDEPRRSGRATKGQHKNLELPDAPTKKGKSKSPKEQKDKSSKASAEPTPGPSDGEEEEIIRCICGEYEEEEDVERDMICCDQCSAWQHNDCMGLTFAKGQEPDHYYCEQCKPENHKVLLEKIARGEKPWEEVAERRRREAEDKKTKRKKGKKGARKSQGKAESSTPARAGTSTTPGPGQTPAVDASASAEPENNGHMVDSRRSSTNKRKLEEGIETESVRFNQSPTSGNHKLTSFRLKGPQVKQQRVSPEAPPVTAPNLKAESPVDTPVEATVESIQIPARKSAATALIKLFVDQIALAQRQNPSALPANLSTETVAHRLGLSIEDAIYHALCGNAGEPTEQYKLQLRTILFNVKKNPSLRDRLLSGNLSPDSLARMKAEDMASEELQQKDAEIKREAERQHIIVEEEGPRIRRTHKGEELIEDETHSAAMESVFSAGPRRLTDADRSPDNHSPLTPRGPQGNGSQNDHGRGQSPAGAHHDQVFPEVTANIHEPVPHGRKTQADAEIDQLLRDEEPESPPYSPKDFGDGGIIWRGKVAMIPVSEFSATAKHVGGAELSGRIPWSQLAPSSLMVDGRIDIQLASSYLCGLRFSSSTDVSVIAISYPDAPSDRAGFDKLFDYFKNRSRYGVIGKHPLPAVKDTYIIPIEAGTTTKPEFIELLENNSLEDRIAERMLLVVFVVKTSESNPSSLPPPSHRPSQESAISASPLPPPGATTQQRSSITPAHNPTFQPATTQQGLAVGTVPSSATPPQQPTQQPVPAYQTQQQQPPQSGLTGVAAAIQVLGAQVSSPAIQQLLKTAPNVDVTQLNVVRDILARQPAAAASYDALMQALFETQANGRIPS</sequence>
<dbReference type="eggNOG" id="KOG1634">
    <property type="taxonomic scope" value="Eukaryota"/>
</dbReference>
<evidence type="ECO:0000256" key="8">
    <source>
        <dbReference type="SAM" id="MobiDB-lite"/>
    </source>
</evidence>
<evidence type="ECO:0000259" key="10">
    <source>
        <dbReference type="PROSITE" id="PS51321"/>
    </source>
</evidence>
<dbReference type="OrthoDB" id="79252at2759"/>